<comment type="caution">
    <text evidence="1">The sequence shown here is derived from an EMBL/GenBank/DDBJ whole genome shotgun (WGS) entry which is preliminary data.</text>
</comment>
<name>A0ACA9QFZ1_9GLOM</name>
<reference evidence="1" key="1">
    <citation type="submission" date="2021-06" db="EMBL/GenBank/DDBJ databases">
        <authorList>
            <person name="Kallberg Y."/>
            <person name="Tangrot J."/>
            <person name="Rosling A."/>
        </authorList>
    </citation>
    <scope>NUCLEOTIDE SEQUENCE</scope>
    <source>
        <strain evidence="1">MA461A</strain>
    </source>
</reference>
<dbReference type="Proteomes" id="UP000789920">
    <property type="component" value="Unassembled WGS sequence"/>
</dbReference>
<accession>A0ACA9QFZ1</accession>
<organism evidence="1 2">
    <name type="scientific">Racocetra persica</name>
    <dbReference type="NCBI Taxonomy" id="160502"/>
    <lineage>
        <taxon>Eukaryota</taxon>
        <taxon>Fungi</taxon>
        <taxon>Fungi incertae sedis</taxon>
        <taxon>Mucoromycota</taxon>
        <taxon>Glomeromycotina</taxon>
        <taxon>Glomeromycetes</taxon>
        <taxon>Diversisporales</taxon>
        <taxon>Gigasporaceae</taxon>
        <taxon>Racocetra</taxon>
    </lineage>
</organism>
<evidence type="ECO:0000313" key="1">
    <source>
        <dbReference type="EMBL" id="CAG8746406.1"/>
    </source>
</evidence>
<keyword evidence="2" id="KW-1185">Reference proteome</keyword>
<gene>
    <name evidence="1" type="ORF">RPERSI_LOCUS13708</name>
</gene>
<sequence>AMNNQYCSAYKTTLYNLVFGQLSHSKTRLADILINNNNNQEESNNTDILTNIDNLESNNDNESYDYLSILDDYYNQDKLYNQIESLLCNRNSNNSFTDNFESRLNLEDSISSNNSYNNWNDDLYNNDN</sequence>
<dbReference type="EMBL" id="CAJVQC010030714">
    <property type="protein sequence ID" value="CAG8746406.1"/>
    <property type="molecule type" value="Genomic_DNA"/>
</dbReference>
<evidence type="ECO:0000313" key="2">
    <source>
        <dbReference type="Proteomes" id="UP000789920"/>
    </source>
</evidence>
<protein>
    <submittedName>
        <fullName evidence="1">12786_t:CDS:1</fullName>
    </submittedName>
</protein>
<proteinExistence type="predicted"/>
<feature type="non-terminal residue" evidence="1">
    <location>
        <position position="1"/>
    </location>
</feature>